<dbReference type="EMBL" id="DF973520">
    <property type="protein sequence ID" value="GAU33229.1"/>
    <property type="molecule type" value="Genomic_DNA"/>
</dbReference>
<dbReference type="Gene3D" id="3.20.110.10">
    <property type="entry name" value="Glycoside hydrolase 38, N terminal domain"/>
    <property type="match status" value="1"/>
</dbReference>
<proteinExistence type="predicted"/>
<feature type="domain" description="Glycoside hydrolase family 38 N-terminal" evidence="1">
    <location>
        <begin position="8"/>
        <end position="90"/>
    </location>
</feature>
<dbReference type="PANTHER" id="PTHR11607">
    <property type="entry name" value="ALPHA-MANNOSIDASE"/>
    <property type="match status" value="1"/>
</dbReference>
<organism evidence="2 3">
    <name type="scientific">Trifolium subterraneum</name>
    <name type="common">Subterranean clover</name>
    <dbReference type="NCBI Taxonomy" id="3900"/>
    <lineage>
        <taxon>Eukaryota</taxon>
        <taxon>Viridiplantae</taxon>
        <taxon>Streptophyta</taxon>
        <taxon>Embryophyta</taxon>
        <taxon>Tracheophyta</taxon>
        <taxon>Spermatophyta</taxon>
        <taxon>Magnoliopsida</taxon>
        <taxon>eudicotyledons</taxon>
        <taxon>Gunneridae</taxon>
        <taxon>Pentapetalae</taxon>
        <taxon>rosids</taxon>
        <taxon>fabids</taxon>
        <taxon>Fabales</taxon>
        <taxon>Fabaceae</taxon>
        <taxon>Papilionoideae</taxon>
        <taxon>50 kb inversion clade</taxon>
        <taxon>NPAAA clade</taxon>
        <taxon>Hologalegina</taxon>
        <taxon>IRL clade</taxon>
        <taxon>Trifolieae</taxon>
        <taxon>Trifolium</taxon>
    </lineage>
</organism>
<dbReference type="GO" id="GO:0006013">
    <property type="term" value="P:mannose metabolic process"/>
    <property type="evidence" value="ECO:0007669"/>
    <property type="project" value="InterPro"/>
</dbReference>
<sequence>MYKRQLYQEAFFQKWWRQQSKAKKFKVKELVNSGKLEFMYLSDMHDEATPHYTDLFDQTTLGHQFINDEFGNIPIVWQIDLFGHSAVHFYLLGAEV</sequence>
<evidence type="ECO:0000259" key="1">
    <source>
        <dbReference type="Pfam" id="PF01074"/>
    </source>
</evidence>
<dbReference type="Proteomes" id="UP000242715">
    <property type="component" value="Unassembled WGS sequence"/>
</dbReference>
<dbReference type="Pfam" id="PF01074">
    <property type="entry name" value="Glyco_hydro_38N"/>
    <property type="match status" value="1"/>
</dbReference>
<dbReference type="AlphaFoldDB" id="A0A2Z6NNI9"/>
<keyword evidence="3" id="KW-1185">Reference proteome</keyword>
<evidence type="ECO:0000313" key="2">
    <source>
        <dbReference type="EMBL" id="GAU33229.1"/>
    </source>
</evidence>
<protein>
    <recommendedName>
        <fullName evidence="1">Glycoside hydrolase family 38 N-terminal domain-containing protein</fullName>
    </recommendedName>
</protein>
<dbReference type="InterPro" id="IPR050843">
    <property type="entry name" value="Glycosyl_Hydrlase_38"/>
</dbReference>
<dbReference type="PANTHER" id="PTHR11607:SF60">
    <property type="entry name" value="ALPHA-MANNOSIDASE"/>
    <property type="match status" value="1"/>
</dbReference>
<dbReference type="GO" id="GO:0004559">
    <property type="term" value="F:alpha-mannosidase activity"/>
    <property type="evidence" value="ECO:0007669"/>
    <property type="project" value="InterPro"/>
</dbReference>
<dbReference type="InterPro" id="IPR011330">
    <property type="entry name" value="Glyco_hydro/deAcase_b/a-brl"/>
</dbReference>
<dbReference type="InterPro" id="IPR000602">
    <property type="entry name" value="Glyco_hydro_38_N"/>
</dbReference>
<dbReference type="SUPFAM" id="SSF88713">
    <property type="entry name" value="Glycoside hydrolase/deacetylase"/>
    <property type="match status" value="1"/>
</dbReference>
<dbReference type="OrthoDB" id="2016903at2759"/>
<evidence type="ECO:0000313" key="3">
    <source>
        <dbReference type="Proteomes" id="UP000242715"/>
    </source>
</evidence>
<gene>
    <name evidence="2" type="ORF">TSUD_333520</name>
</gene>
<name>A0A2Z6NNI9_TRISU</name>
<dbReference type="InterPro" id="IPR027291">
    <property type="entry name" value="Glyco_hydro_38_N_sf"/>
</dbReference>
<accession>A0A2Z6NNI9</accession>
<reference evidence="3" key="1">
    <citation type="journal article" date="2017" name="Front. Plant Sci.">
        <title>Climate Clever Clovers: New Paradigm to Reduce the Environmental Footprint of Ruminants by Breeding Low Methanogenic Forages Utilizing Haplotype Variation.</title>
        <authorList>
            <person name="Kaur P."/>
            <person name="Appels R."/>
            <person name="Bayer P.E."/>
            <person name="Keeble-Gagnere G."/>
            <person name="Wang J."/>
            <person name="Hirakawa H."/>
            <person name="Shirasawa K."/>
            <person name="Vercoe P."/>
            <person name="Stefanova K."/>
            <person name="Durmic Z."/>
            <person name="Nichols P."/>
            <person name="Revell C."/>
            <person name="Isobe S.N."/>
            <person name="Edwards D."/>
            <person name="Erskine W."/>
        </authorList>
    </citation>
    <scope>NUCLEOTIDE SEQUENCE [LARGE SCALE GENOMIC DNA]</scope>
    <source>
        <strain evidence="3">cv. Daliak</strain>
    </source>
</reference>